<dbReference type="EMBL" id="LNIX01000006">
    <property type="protein sequence ID" value="OXA52538.1"/>
    <property type="molecule type" value="Genomic_DNA"/>
</dbReference>
<name>A0A226E5G9_FOLCA</name>
<dbReference type="AlphaFoldDB" id="A0A226E5G9"/>
<organism evidence="2 3">
    <name type="scientific">Folsomia candida</name>
    <name type="common">Springtail</name>
    <dbReference type="NCBI Taxonomy" id="158441"/>
    <lineage>
        <taxon>Eukaryota</taxon>
        <taxon>Metazoa</taxon>
        <taxon>Ecdysozoa</taxon>
        <taxon>Arthropoda</taxon>
        <taxon>Hexapoda</taxon>
        <taxon>Collembola</taxon>
        <taxon>Entomobryomorpha</taxon>
        <taxon>Isotomoidea</taxon>
        <taxon>Isotomidae</taxon>
        <taxon>Proisotominae</taxon>
        <taxon>Folsomia</taxon>
    </lineage>
</organism>
<comment type="caution">
    <text evidence="2">The sequence shown here is derived from an EMBL/GenBank/DDBJ whole genome shotgun (WGS) entry which is preliminary data.</text>
</comment>
<feature type="compositionally biased region" description="Low complexity" evidence="1">
    <location>
        <begin position="81"/>
        <end position="97"/>
    </location>
</feature>
<keyword evidence="3" id="KW-1185">Reference proteome</keyword>
<evidence type="ECO:0000313" key="2">
    <source>
        <dbReference type="EMBL" id="OXA52538.1"/>
    </source>
</evidence>
<reference evidence="2 3" key="1">
    <citation type="submission" date="2015-12" db="EMBL/GenBank/DDBJ databases">
        <title>The genome of Folsomia candida.</title>
        <authorList>
            <person name="Faddeeva A."/>
            <person name="Derks M.F."/>
            <person name="Anvar Y."/>
            <person name="Smit S."/>
            <person name="Van Straalen N."/>
            <person name="Roelofs D."/>
        </authorList>
    </citation>
    <scope>NUCLEOTIDE SEQUENCE [LARGE SCALE GENOMIC DNA]</scope>
    <source>
        <strain evidence="2 3">VU population</strain>
        <tissue evidence="2">Whole body</tissue>
    </source>
</reference>
<dbReference type="Proteomes" id="UP000198287">
    <property type="component" value="Unassembled WGS sequence"/>
</dbReference>
<sequence>MDDIWLSWSERKGLSSDVGVCSAIESLNDGSPTKKKCRIILCRKKELRDLVWPRREQCRTRSPFENQTLKGTLHIPFAQSTIRTQSSSSSNNELTQNKTGSFSEDENCYSPA</sequence>
<evidence type="ECO:0000256" key="1">
    <source>
        <dbReference type="SAM" id="MobiDB-lite"/>
    </source>
</evidence>
<evidence type="ECO:0000313" key="3">
    <source>
        <dbReference type="Proteomes" id="UP000198287"/>
    </source>
</evidence>
<gene>
    <name evidence="2" type="ORF">Fcan01_11910</name>
</gene>
<accession>A0A226E5G9</accession>
<protein>
    <submittedName>
        <fullName evidence="2">Uncharacterized protein</fullName>
    </submittedName>
</protein>
<proteinExistence type="predicted"/>
<feature type="region of interest" description="Disordered" evidence="1">
    <location>
        <begin position="81"/>
        <end position="112"/>
    </location>
</feature>
<feature type="compositionally biased region" description="Acidic residues" evidence="1">
    <location>
        <begin position="103"/>
        <end position="112"/>
    </location>
</feature>